<evidence type="ECO:0000256" key="1">
    <source>
        <dbReference type="ARBA" id="ARBA00001933"/>
    </source>
</evidence>
<comment type="similarity">
    <text evidence="2">Belongs to the class-II pyridoxal-phosphate-dependent aminotransferase family. BioF subfamily.</text>
</comment>
<keyword evidence="3" id="KW-0808">Transferase</keyword>
<evidence type="ECO:0000256" key="3">
    <source>
        <dbReference type="ARBA" id="ARBA00022679"/>
    </source>
</evidence>
<evidence type="ECO:0000313" key="6">
    <source>
        <dbReference type="EMBL" id="KAI9639506.1"/>
    </source>
</evidence>
<gene>
    <name evidence="6" type="ORF">MKK02DRAFT_35069</name>
</gene>
<evidence type="ECO:0000256" key="2">
    <source>
        <dbReference type="ARBA" id="ARBA00010008"/>
    </source>
</evidence>
<evidence type="ECO:0000259" key="5">
    <source>
        <dbReference type="Pfam" id="PF00155"/>
    </source>
</evidence>
<protein>
    <submittedName>
        <fullName evidence="6">8-amino-7-oxononanoatesynthase</fullName>
    </submittedName>
</protein>
<accession>A0AA38HH49</accession>
<dbReference type="RefSeq" id="XP_052949283.1">
    <property type="nucleotide sequence ID" value="XM_053089072.1"/>
</dbReference>
<keyword evidence="7" id="KW-1185">Reference proteome</keyword>
<comment type="cofactor">
    <cofactor evidence="1">
        <name>pyridoxal 5'-phosphate</name>
        <dbReference type="ChEBI" id="CHEBI:597326"/>
    </cofactor>
</comment>
<dbReference type="Proteomes" id="UP001164286">
    <property type="component" value="Unassembled WGS sequence"/>
</dbReference>
<dbReference type="InterPro" id="IPR004839">
    <property type="entry name" value="Aminotransferase_I/II_large"/>
</dbReference>
<dbReference type="InterPro" id="IPR015421">
    <property type="entry name" value="PyrdxlP-dep_Trfase_major"/>
</dbReference>
<proteinExistence type="inferred from homology"/>
<dbReference type="AlphaFoldDB" id="A0AA38HH49"/>
<feature type="domain" description="Aminotransferase class I/classII large" evidence="5">
    <location>
        <begin position="34"/>
        <end position="423"/>
    </location>
</feature>
<dbReference type="PANTHER" id="PTHR13693">
    <property type="entry name" value="CLASS II AMINOTRANSFERASE/8-AMINO-7-OXONONANOATE SYNTHASE"/>
    <property type="match status" value="1"/>
</dbReference>
<reference evidence="6" key="1">
    <citation type="journal article" date="2022" name="G3 (Bethesda)">
        <title>High quality genome of the basidiomycete yeast Dioszegia hungarica PDD-24b-2 isolated from cloud water.</title>
        <authorList>
            <person name="Jarrige D."/>
            <person name="Haridas S."/>
            <person name="Bleykasten-Grosshans C."/>
            <person name="Joly M."/>
            <person name="Nadalig T."/>
            <person name="Sancelme M."/>
            <person name="Vuilleumier S."/>
            <person name="Grigoriev I.V."/>
            <person name="Amato P."/>
            <person name="Bringel F."/>
        </authorList>
    </citation>
    <scope>NUCLEOTIDE SEQUENCE</scope>
    <source>
        <strain evidence="6">PDD-24b-2</strain>
    </source>
</reference>
<evidence type="ECO:0000313" key="7">
    <source>
        <dbReference type="Proteomes" id="UP001164286"/>
    </source>
</evidence>
<dbReference type="InterPro" id="IPR050087">
    <property type="entry name" value="AON_synthase_class-II"/>
</dbReference>
<dbReference type="Gene3D" id="3.90.1150.10">
    <property type="entry name" value="Aspartate Aminotransferase, domain 1"/>
    <property type="match status" value="1"/>
</dbReference>
<dbReference type="GO" id="GO:0009102">
    <property type="term" value="P:biotin biosynthetic process"/>
    <property type="evidence" value="ECO:0007669"/>
    <property type="project" value="TreeGrafter"/>
</dbReference>
<dbReference type="SUPFAM" id="SSF53383">
    <property type="entry name" value="PLP-dependent transferases"/>
    <property type="match status" value="1"/>
</dbReference>
<name>A0AA38HH49_9TREE</name>
<dbReference type="InterPro" id="IPR015424">
    <property type="entry name" value="PyrdxlP-dep_Trfase"/>
</dbReference>
<comment type="caution">
    <text evidence="6">The sequence shown here is derived from an EMBL/GenBank/DDBJ whole genome shotgun (WGS) entry which is preliminary data.</text>
</comment>
<dbReference type="Pfam" id="PF00155">
    <property type="entry name" value="Aminotran_1_2"/>
    <property type="match status" value="1"/>
</dbReference>
<evidence type="ECO:0000256" key="4">
    <source>
        <dbReference type="ARBA" id="ARBA00022898"/>
    </source>
</evidence>
<dbReference type="GeneID" id="77728277"/>
<dbReference type="GO" id="GO:0016740">
    <property type="term" value="F:transferase activity"/>
    <property type="evidence" value="ECO:0007669"/>
    <property type="project" value="UniProtKB-KW"/>
</dbReference>
<organism evidence="6 7">
    <name type="scientific">Dioszegia hungarica</name>
    <dbReference type="NCBI Taxonomy" id="4972"/>
    <lineage>
        <taxon>Eukaryota</taxon>
        <taxon>Fungi</taxon>
        <taxon>Dikarya</taxon>
        <taxon>Basidiomycota</taxon>
        <taxon>Agaricomycotina</taxon>
        <taxon>Tremellomycetes</taxon>
        <taxon>Tremellales</taxon>
        <taxon>Bulleribasidiaceae</taxon>
        <taxon>Dioszegia</taxon>
    </lineage>
</organism>
<sequence>MGALDKRLEALLQDRKAKNRFRSLKEYNTSTSSELVDFSSNDYLSLTSSSELRQEYLKRLAASPHILGSTGSRLLSGGTSAHSALESRFSSFFDSPAALLFNSGWDANVSFFGTVPQSSDWVVYDELVHASVHSGMRASRVRPERRIPFRHNDPDALREVLLRIRRKEDAGPSSSTKQEGVIFLALESLYSMDGDLACLPAFLDVMDEVVPRDRQCVVLDEAHSTGVYGSGGRGVGHAIGEAGDGRVGVRLMTFGKAVGSSGAVLLCSPVIRSFLINFARPLIFSTAIPHSTLISLECAWDLLQSTDGDQRRDKLMSLSSNFHALVRPILARTPRSTLSLPPAAAAPFASARQRHPTLPADPFSPIIGLLTPRPHALSAFLLERGLVVRPVVPPTVPPGGERVRICLRADMGMEVVERLVKALEAWADQERAGGVGRGTAGVQQVQLRGRL</sequence>
<dbReference type="EMBL" id="JAKWFO010000001">
    <property type="protein sequence ID" value="KAI9639506.1"/>
    <property type="molecule type" value="Genomic_DNA"/>
</dbReference>
<dbReference type="PANTHER" id="PTHR13693:SF77">
    <property type="entry name" value="8-AMINO-7-OXONONANOATE SYNTHASE"/>
    <property type="match status" value="1"/>
</dbReference>
<keyword evidence="4" id="KW-0663">Pyridoxal phosphate</keyword>
<dbReference type="GO" id="GO:0030170">
    <property type="term" value="F:pyridoxal phosphate binding"/>
    <property type="evidence" value="ECO:0007669"/>
    <property type="project" value="InterPro"/>
</dbReference>
<dbReference type="Gene3D" id="3.40.640.10">
    <property type="entry name" value="Type I PLP-dependent aspartate aminotransferase-like (Major domain)"/>
    <property type="match status" value="1"/>
</dbReference>
<dbReference type="InterPro" id="IPR015422">
    <property type="entry name" value="PyrdxlP-dep_Trfase_small"/>
</dbReference>